<dbReference type="AlphaFoldDB" id="A0A6J6BE10"/>
<sequence>MPLLVELVSPERVAYTGEAKMVICRTTTGDIAFLPGHVPFIGVLATHPVRVLLEEGGEQIIAVHQGFVEVSPPEDGTTRVTILSDVCELAETIEVARAQQAKSSAESALASDPEDVEAVAALKRANVRLSVATA</sequence>
<keyword evidence="5" id="KW-0472">Membrane</keyword>
<dbReference type="Gene3D" id="2.60.15.10">
    <property type="entry name" value="F0F1 ATP synthase delta/epsilon subunit, N-terminal"/>
    <property type="match status" value="1"/>
</dbReference>
<evidence type="ECO:0000256" key="1">
    <source>
        <dbReference type="ARBA" id="ARBA00004170"/>
    </source>
</evidence>
<gene>
    <name evidence="10" type="ORF">UFOPK1358_00805</name>
    <name evidence="11" type="ORF">UFOPK3519_01050</name>
</gene>
<accession>A0A6J6BE10</accession>
<dbReference type="GO" id="GO:0045259">
    <property type="term" value="C:proton-transporting ATP synthase complex"/>
    <property type="evidence" value="ECO:0007669"/>
    <property type="project" value="UniProtKB-KW"/>
</dbReference>
<dbReference type="InterPro" id="IPR001469">
    <property type="entry name" value="ATP_synth_F1_dsu/esu"/>
</dbReference>
<dbReference type="Gene3D" id="1.20.5.440">
    <property type="entry name" value="ATP synthase delta/epsilon subunit, C-terminal domain"/>
    <property type="match status" value="1"/>
</dbReference>
<dbReference type="InterPro" id="IPR036771">
    <property type="entry name" value="ATPsynth_dsu/esu_N"/>
</dbReference>
<dbReference type="SUPFAM" id="SSF51344">
    <property type="entry name" value="Epsilon subunit of F1F0-ATP synthase N-terminal domain"/>
    <property type="match status" value="1"/>
</dbReference>
<feature type="domain" description="ATP synthase F1 complex delta/epsilon subunit N-terminal" evidence="9">
    <location>
        <begin position="5"/>
        <end position="85"/>
    </location>
</feature>
<dbReference type="Pfam" id="PF02823">
    <property type="entry name" value="ATP-synt_DE_N"/>
    <property type="match status" value="1"/>
</dbReference>
<evidence type="ECO:0000313" key="11">
    <source>
        <dbReference type="EMBL" id="CAB4905043.1"/>
    </source>
</evidence>
<dbReference type="EMBL" id="CAEZSF010000063">
    <property type="protein sequence ID" value="CAB4537085.1"/>
    <property type="molecule type" value="Genomic_DNA"/>
</dbReference>
<keyword evidence="3" id="KW-0813">Transport</keyword>
<evidence type="ECO:0000256" key="3">
    <source>
        <dbReference type="ARBA" id="ARBA00022448"/>
    </source>
</evidence>
<evidence type="ECO:0000256" key="4">
    <source>
        <dbReference type="ARBA" id="ARBA00023065"/>
    </source>
</evidence>
<evidence type="ECO:0000256" key="6">
    <source>
        <dbReference type="ARBA" id="ARBA00023196"/>
    </source>
</evidence>
<dbReference type="InterPro" id="IPR020546">
    <property type="entry name" value="ATP_synth_F1_dsu/esu_N"/>
</dbReference>
<keyword evidence="6" id="KW-0139">CF(1)</keyword>
<comment type="subcellular location">
    <subcellularLocation>
        <location evidence="1">Membrane</location>
        <topology evidence="1">Peripheral membrane protein</topology>
    </subcellularLocation>
</comment>
<comment type="similarity">
    <text evidence="2">Belongs to the ATPase epsilon chain family.</text>
</comment>
<dbReference type="CDD" id="cd12152">
    <property type="entry name" value="F1-ATPase_delta"/>
    <property type="match status" value="1"/>
</dbReference>
<organism evidence="10">
    <name type="scientific">freshwater metagenome</name>
    <dbReference type="NCBI Taxonomy" id="449393"/>
    <lineage>
        <taxon>unclassified sequences</taxon>
        <taxon>metagenomes</taxon>
        <taxon>ecological metagenomes</taxon>
    </lineage>
</organism>
<evidence type="ECO:0000259" key="8">
    <source>
        <dbReference type="Pfam" id="PF00401"/>
    </source>
</evidence>
<evidence type="ECO:0000256" key="7">
    <source>
        <dbReference type="ARBA" id="ARBA00023310"/>
    </source>
</evidence>
<dbReference type="InterPro" id="IPR020547">
    <property type="entry name" value="ATP_synth_F1_esu_C"/>
</dbReference>
<dbReference type="GO" id="GO:0046933">
    <property type="term" value="F:proton-transporting ATP synthase activity, rotational mechanism"/>
    <property type="evidence" value="ECO:0007669"/>
    <property type="project" value="InterPro"/>
</dbReference>
<evidence type="ECO:0000256" key="5">
    <source>
        <dbReference type="ARBA" id="ARBA00023136"/>
    </source>
</evidence>
<evidence type="ECO:0000259" key="9">
    <source>
        <dbReference type="Pfam" id="PF02823"/>
    </source>
</evidence>
<name>A0A6J6BE10_9ZZZZ</name>
<evidence type="ECO:0000256" key="2">
    <source>
        <dbReference type="ARBA" id="ARBA00005712"/>
    </source>
</evidence>
<feature type="domain" description="ATP synthase epsilon subunit C-terminal" evidence="8">
    <location>
        <begin position="91"/>
        <end position="132"/>
    </location>
</feature>
<dbReference type="PANTHER" id="PTHR13822">
    <property type="entry name" value="ATP SYNTHASE DELTA/EPSILON CHAIN"/>
    <property type="match status" value="1"/>
</dbReference>
<keyword evidence="7" id="KW-0066">ATP synthesis</keyword>
<dbReference type="NCBIfam" id="TIGR01216">
    <property type="entry name" value="ATP_synt_epsi"/>
    <property type="match status" value="1"/>
</dbReference>
<evidence type="ECO:0000313" key="10">
    <source>
        <dbReference type="EMBL" id="CAB4537085.1"/>
    </source>
</evidence>
<reference evidence="10" key="1">
    <citation type="submission" date="2020-05" db="EMBL/GenBank/DDBJ databases">
        <authorList>
            <person name="Chiriac C."/>
            <person name="Salcher M."/>
            <person name="Ghai R."/>
            <person name="Kavagutti S V."/>
        </authorList>
    </citation>
    <scope>NUCLEOTIDE SEQUENCE</scope>
</reference>
<dbReference type="PANTHER" id="PTHR13822:SF10">
    <property type="entry name" value="ATP SYNTHASE EPSILON CHAIN, CHLOROPLASTIC"/>
    <property type="match status" value="1"/>
</dbReference>
<proteinExistence type="inferred from homology"/>
<keyword evidence="4" id="KW-0406">Ion transport</keyword>
<protein>
    <submittedName>
        <fullName evidence="10">Unannotated protein</fullName>
    </submittedName>
</protein>
<dbReference type="HAMAP" id="MF_00530">
    <property type="entry name" value="ATP_synth_epsil_bac"/>
    <property type="match status" value="1"/>
</dbReference>
<dbReference type="EMBL" id="CAFBMG010000077">
    <property type="protein sequence ID" value="CAB4905043.1"/>
    <property type="molecule type" value="Genomic_DNA"/>
</dbReference>
<dbReference type="Pfam" id="PF00401">
    <property type="entry name" value="ATP-synt_DE"/>
    <property type="match status" value="1"/>
</dbReference>